<sequence length="74" mass="8465">MFCCSDNITASEKEILVRSEPYQLQDGRIFNDVNTEYFIRGANEDGTVIYFGINYCPFCGRALSRGLWAAEKKK</sequence>
<proteinExistence type="predicted"/>
<organism evidence="1">
    <name type="scientific">marine metagenome</name>
    <dbReference type="NCBI Taxonomy" id="408172"/>
    <lineage>
        <taxon>unclassified sequences</taxon>
        <taxon>metagenomes</taxon>
        <taxon>ecological metagenomes</taxon>
    </lineage>
</organism>
<accession>A0A381Z9R9</accession>
<dbReference type="EMBL" id="UINC01020472">
    <property type="protein sequence ID" value="SVA85939.1"/>
    <property type="molecule type" value="Genomic_DNA"/>
</dbReference>
<dbReference type="AlphaFoldDB" id="A0A381Z9R9"/>
<name>A0A381Z9R9_9ZZZZ</name>
<reference evidence="1" key="1">
    <citation type="submission" date="2018-05" db="EMBL/GenBank/DDBJ databases">
        <authorList>
            <person name="Lanie J.A."/>
            <person name="Ng W.-L."/>
            <person name="Kazmierczak K.M."/>
            <person name="Andrzejewski T.M."/>
            <person name="Davidsen T.M."/>
            <person name="Wayne K.J."/>
            <person name="Tettelin H."/>
            <person name="Glass J.I."/>
            <person name="Rusch D."/>
            <person name="Podicherti R."/>
            <person name="Tsui H.-C.T."/>
            <person name="Winkler M.E."/>
        </authorList>
    </citation>
    <scope>NUCLEOTIDE SEQUENCE</scope>
</reference>
<protein>
    <submittedName>
        <fullName evidence="1">Uncharacterized protein</fullName>
    </submittedName>
</protein>
<evidence type="ECO:0000313" key="1">
    <source>
        <dbReference type="EMBL" id="SVA85939.1"/>
    </source>
</evidence>
<gene>
    <name evidence="1" type="ORF">METZ01_LOCUS138793</name>
</gene>